<dbReference type="CDD" id="cd00082">
    <property type="entry name" value="HisKA"/>
    <property type="match status" value="1"/>
</dbReference>
<dbReference type="GO" id="GO:0006355">
    <property type="term" value="P:regulation of DNA-templated transcription"/>
    <property type="evidence" value="ECO:0007669"/>
    <property type="project" value="InterPro"/>
</dbReference>
<evidence type="ECO:0000256" key="1">
    <source>
        <dbReference type="ARBA" id="ARBA00000085"/>
    </source>
</evidence>
<keyword evidence="3" id="KW-0597">Phosphoprotein</keyword>
<evidence type="ECO:0000259" key="10">
    <source>
        <dbReference type="PROSITE" id="PS50113"/>
    </source>
</evidence>
<dbReference type="PROSITE" id="PS50112">
    <property type="entry name" value="PAS"/>
    <property type="match status" value="1"/>
</dbReference>
<dbReference type="SUPFAM" id="SSF55785">
    <property type="entry name" value="PYP-like sensor domain (PAS domain)"/>
    <property type="match status" value="1"/>
</dbReference>
<dbReference type="Pfam" id="PF00989">
    <property type="entry name" value="PAS"/>
    <property type="match status" value="1"/>
</dbReference>
<dbReference type="PROSITE" id="PS50113">
    <property type="entry name" value="PAC"/>
    <property type="match status" value="1"/>
</dbReference>
<dbReference type="PANTHER" id="PTHR45453:SF1">
    <property type="entry name" value="PHOSPHATE REGULON SENSOR PROTEIN PHOR"/>
    <property type="match status" value="1"/>
</dbReference>
<dbReference type="PRINTS" id="PR00344">
    <property type="entry name" value="BCTRLSENSOR"/>
</dbReference>
<dbReference type="Pfam" id="PF02518">
    <property type="entry name" value="HATPase_c"/>
    <property type="match status" value="1"/>
</dbReference>
<dbReference type="Gene3D" id="3.30.450.40">
    <property type="match status" value="1"/>
</dbReference>
<evidence type="ECO:0000256" key="3">
    <source>
        <dbReference type="ARBA" id="ARBA00022553"/>
    </source>
</evidence>
<dbReference type="EC" id="2.7.13.3" evidence="2"/>
<dbReference type="InterPro" id="IPR005467">
    <property type="entry name" value="His_kinase_dom"/>
</dbReference>
<comment type="caution">
    <text evidence="11">The sequence shown here is derived from an EMBL/GenBank/DDBJ whole genome shotgun (WGS) entry which is preliminary data.</text>
</comment>
<dbReference type="Gene3D" id="3.30.450.20">
    <property type="entry name" value="PAS domain"/>
    <property type="match status" value="1"/>
</dbReference>
<dbReference type="FunFam" id="3.30.565.10:FF:000006">
    <property type="entry name" value="Sensor histidine kinase WalK"/>
    <property type="match status" value="1"/>
</dbReference>
<dbReference type="PROSITE" id="PS50109">
    <property type="entry name" value="HIS_KIN"/>
    <property type="match status" value="1"/>
</dbReference>
<evidence type="ECO:0000259" key="9">
    <source>
        <dbReference type="PROSITE" id="PS50112"/>
    </source>
</evidence>
<keyword evidence="7" id="KW-0472">Membrane</keyword>
<dbReference type="PANTHER" id="PTHR45453">
    <property type="entry name" value="PHOSPHATE REGULON SENSOR PROTEIN PHOR"/>
    <property type="match status" value="1"/>
</dbReference>
<dbReference type="GO" id="GO:0016036">
    <property type="term" value="P:cellular response to phosphate starvation"/>
    <property type="evidence" value="ECO:0007669"/>
    <property type="project" value="TreeGrafter"/>
</dbReference>
<dbReference type="SUPFAM" id="SSF47384">
    <property type="entry name" value="Homodimeric domain of signal transducing histidine kinase"/>
    <property type="match status" value="1"/>
</dbReference>
<keyword evidence="5" id="KW-0418">Kinase</keyword>
<comment type="catalytic activity">
    <reaction evidence="1">
        <text>ATP + protein L-histidine = ADP + protein N-phospho-L-histidine.</text>
        <dbReference type="EC" id="2.7.13.3"/>
    </reaction>
</comment>
<evidence type="ECO:0000313" key="11">
    <source>
        <dbReference type="EMBL" id="OHA21004.1"/>
    </source>
</evidence>
<evidence type="ECO:0000313" key="12">
    <source>
        <dbReference type="Proteomes" id="UP000178121"/>
    </source>
</evidence>
<dbReference type="InterPro" id="IPR004358">
    <property type="entry name" value="Sig_transdc_His_kin-like_C"/>
</dbReference>
<dbReference type="Gene3D" id="1.10.287.130">
    <property type="match status" value="1"/>
</dbReference>
<name>A0A1G2MBB0_9BACT</name>
<dbReference type="InterPro" id="IPR000014">
    <property type="entry name" value="PAS"/>
</dbReference>
<keyword evidence="4" id="KW-0808">Transferase</keyword>
<feature type="domain" description="PAS" evidence="9">
    <location>
        <begin position="171"/>
        <end position="241"/>
    </location>
</feature>
<dbReference type="InterPro" id="IPR036890">
    <property type="entry name" value="HATPase_C_sf"/>
</dbReference>
<dbReference type="Proteomes" id="UP000178121">
    <property type="component" value="Unassembled WGS sequence"/>
</dbReference>
<gene>
    <name evidence="11" type="ORF">A2849_01705</name>
</gene>
<dbReference type="SMART" id="SM00387">
    <property type="entry name" value="HATPase_c"/>
    <property type="match status" value="1"/>
</dbReference>
<evidence type="ECO:0000256" key="6">
    <source>
        <dbReference type="ARBA" id="ARBA00023012"/>
    </source>
</evidence>
<dbReference type="Pfam" id="PF00512">
    <property type="entry name" value="HisKA"/>
    <property type="match status" value="1"/>
</dbReference>
<feature type="domain" description="Histidine kinase" evidence="8">
    <location>
        <begin position="312"/>
        <end position="531"/>
    </location>
</feature>
<dbReference type="GO" id="GO:0005886">
    <property type="term" value="C:plasma membrane"/>
    <property type="evidence" value="ECO:0007669"/>
    <property type="project" value="TreeGrafter"/>
</dbReference>
<dbReference type="InterPro" id="IPR000700">
    <property type="entry name" value="PAS-assoc_C"/>
</dbReference>
<protein>
    <recommendedName>
        <fullName evidence="2">histidine kinase</fullName>
        <ecNumber evidence="2">2.7.13.3</ecNumber>
    </recommendedName>
</protein>
<keyword evidence="6" id="KW-0902">Two-component regulatory system</keyword>
<evidence type="ECO:0000256" key="7">
    <source>
        <dbReference type="ARBA" id="ARBA00023136"/>
    </source>
</evidence>
<evidence type="ECO:0000256" key="5">
    <source>
        <dbReference type="ARBA" id="ARBA00022777"/>
    </source>
</evidence>
<dbReference type="InterPro" id="IPR050351">
    <property type="entry name" value="BphY/WalK/GraS-like"/>
</dbReference>
<evidence type="ECO:0000259" key="8">
    <source>
        <dbReference type="PROSITE" id="PS50109"/>
    </source>
</evidence>
<dbReference type="CDD" id="cd00130">
    <property type="entry name" value="PAS"/>
    <property type="match status" value="1"/>
</dbReference>
<feature type="domain" description="PAC" evidence="10">
    <location>
        <begin position="245"/>
        <end position="296"/>
    </location>
</feature>
<dbReference type="SMART" id="SM00388">
    <property type="entry name" value="HisKA"/>
    <property type="match status" value="1"/>
</dbReference>
<dbReference type="InterPro" id="IPR013767">
    <property type="entry name" value="PAS_fold"/>
</dbReference>
<accession>A0A1G2MBB0</accession>
<evidence type="ECO:0000256" key="2">
    <source>
        <dbReference type="ARBA" id="ARBA00012438"/>
    </source>
</evidence>
<dbReference type="InterPro" id="IPR035965">
    <property type="entry name" value="PAS-like_dom_sf"/>
</dbReference>
<dbReference type="InterPro" id="IPR036097">
    <property type="entry name" value="HisK_dim/P_sf"/>
</dbReference>
<dbReference type="CDD" id="cd00075">
    <property type="entry name" value="HATPase"/>
    <property type="match status" value="1"/>
</dbReference>
<organism evidence="11 12">
    <name type="scientific">Candidatus Taylorbacteria bacterium RIFCSPHIGHO2_01_FULL_51_15</name>
    <dbReference type="NCBI Taxonomy" id="1802304"/>
    <lineage>
        <taxon>Bacteria</taxon>
        <taxon>Candidatus Tayloriibacteriota</taxon>
    </lineage>
</organism>
<dbReference type="GO" id="GO:0000155">
    <property type="term" value="F:phosphorelay sensor kinase activity"/>
    <property type="evidence" value="ECO:0007669"/>
    <property type="project" value="InterPro"/>
</dbReference>
<dbReference type="Gene3D" id="3.30.565.10">
    <property type="entry name" value="Histidine kinase-like ATPase, C-terminal domain"/>
    <property type="match status" value="1"/>
</dbReference>
<sequence>MPFLQKITLLNKTILNSLNGTDEQKIISAFTKLGIRILGASFGFVWFNSYASSKLELVYESPNLPYTPRTPREKGRNYQVQKSSKPDFVSKVEKRPGEYYVNRYMKSFVIIPISYREKMYGNIILCFKQSHNFSKEEKILCTLIGNSMAAAITIRRLISSEQESRALSEAQEARFRALVENSYEIIILIDGGGEIFYASPATAKIFGHKMKDIIGQDIRNLMHQNDFALVGNYLERILQKPNITHTAEFRYQRKESSMGVLESTGVNLLQDPSVKGIVLNIRDVTERRQREKMIEQKKLLKEEKLKAEFIADATHELRTPLAIIKANADLALRARSPSKAHPAYSALEAIGGEVTHLADLLSDLTLLTTKEKAFQRRIIRTNVDLPDLIKRVVRRCQTFTGEKHISLRMMRLPRVFVAGDRSYLEKLFTNIIKNAITYNRDEGSVIVTGRKDLNGVSITIRDTGIGIAKRDLPHIFERFYRGEAARSRHHEGTGLGLAIVKWIAEAHDGSIAVSSILGEGSSFTVTLPLASKTV</sequence>
<evidence type="ECO:0000256" key="4">
    <source>
        <dbReference type="ARBA" id="ARBA00022679"/>
    </source>
</evidence>
<dbReference type="SUPFAM" id="SSF55874">
    <property type="entry name" value="ATPase domain of HSP90 chaperone/DNA topoisomerase II/histidine kinase"/>
    <property type="match status" value="1"/>
</dbReference>
<dbReference type="GO" id="GO:0004721">
    <property type="term" value="F:phosphoprotein phosphatase activity"/>
    <property type="evidence" value="ECO:0007669"/>
    <property type="project" value="TreeGrafter"/>
</dbReference>
<reference evidence="11 12" key="1">
    <citation type="journal article" date="2016" name="Nat. Commun.">
        <title>Thousands of microbial genomes shed light on interconnected biogeochemical processes in an aquifer system.</title>
        <authorList>
            <person name="Anantharaman K."/>
            <person name="Brown C.T."/>
            <person name="Hug L.A."/>
            <person name="Sharon I."/>
            <person name="Castelle C.J."/>
            <person name="Probst A.J."/>
            <person name="Thomas B.C."/>
            <person name="Singh A."/>
            <person name="Wilkins M.J."/>
            <person name="Karaoz U."/>
            <person name="Brodie E.L."/>
            <person name="Williams K.H."/>
            <person name="Hubbard S.S."/>
            <person name="Banfield J.F."/>
        </authorList>
    </citation>
    <scope>NUCLEOTIDE SEQUENCE [LARGE SCALE GENOMIC DNA]</scope>
</reference>
<dbReference type="NCBIfam" id="TIGR00229">
    <property type="entry name" value="sensory_box"/>
    <property type="match status" value="1"/>
</dbReference>
<dbReference type="InterPro" id="IPR003594">
    <property type="entry name" value="HATPase_dom"/>
</dbReference>
<dbReference type="EMBL" id="MHRI01000017">
    <property type="protein sequence ID" value="OHA21004.1"/>
    <property type="molecule type" value="Genomic_DNA"/>
</dbReference>
<dbReference type="AlphaFoldDB" id="A0A1G2MBB0"/>
<dbReference type="InterPro" id="IPR029016">
    <property type="entry name" value="GAF-like_dom_sf"/>
</dbReference>
<proteinExistence type="predicted"/>
<dbReference type="InterPro" id="IPR003661">
    <property type="entry name" value="HisK_dim/P_dom"/>
</dbReference>
<dbReference type="SUPFAM" id="SSF55781">
    <property type="entry name" value="GAF domain-like"/>
    <property type="match status" value="1"/>
</dbReference>
<dbReference type="SMART" id="SM00091">
    <property type="entry name" value="PAS"/>
    <property type="match status" value="1"/>
</dbReference>